<comment type="caution">
    <text evidence="8">The sequence shown here is derived from an EMBL/GenBank/DDBJ whole genome shotgun (WGS) entry which is preliminary data.</text>
</comment>
<proteinExistence type="inferred from homology"/>
<dbReference type="SFLD" id="SFLDS00029">
    <property type="entry name" value="Radical_SAM"/>
    <property type="match status" value="1"/>
</dbReference>
<dbReference type="InterPro" id="IPR013785">
    <property type="entry name" value="Aldolase_TIM"/>
</dbReference>
<name>A0ABV1ETI2_9BACI</name>
<evidence type="ECO:0000256" key="4">
    <source>
        <dbReference type="ARBA" id="ARBA00022723"/>
    </source>
</evidence>
<dbReference type="InterPro" id="IPR012837">
    <property type="entry name" value="NrdG"/>
</dbReference>
<dbReference type="SUPFAM" id="SSF102114">
    <property type="entry name" value="Radical SAM enzymes"/>
    <property type="match status" value="1"/>
</dbReference>
<reference evidence="8 9" key="1">
    <citation type="submission" date="2024-03" db="EMBL/GenBank/DDBJ databases">
        <title>Human intestinal bacterial collection.</title>
        <authorList>
            <person name="Pauvert C."/>
            <person name="Hitch T.C.A."/>
            <person name="Clavel T."/>
        </authorList>
    </citation>
    <scope>NUCLEOTIDE SEQUENCE [LARGE SCALE GENOMIC DNA]</scope>
    <source>
        <strain evidence="8 9">CLA-SR-H024</strain>
    </source>
</reference>
<dbReference type="InterPro" id="IPR007197">
    <property type="entry name" value="rSAM"/>
</dbReference>
<evidence type="ECO:0000256" key="3">
    <source>
        <dbReference type="ARBA" id="ARBA00022691"/>
    </source>
</evidence>
<dbReference type="PANTHER" id="PTHR30352:SF2">
    <property type="entry name" value="ANAEROBIC RIBONUCLEOSIDE-TRIPHOSPHATE REDUCTASE-ACTIVATING PROTEIN"/>
    <property type="match status" value="1"/>
</dbReference>
<dbReference type="PANTHER" id="PTHR30352">
    <property type="entry name" value="PYRUVATE FORMATE-LYASE-ACTIVATING ENZYME"/>
    <property type="match status" value="1"/>
</dbReference>
<accession>A0ABV1ETI2</accession>
<dbReference type="Proteomes" id="UP001465426">
    <property type="component" value="Unassembled WGS sequence"/>
</dbReference>
<organism evidence="8 9">
    <name type="scientific">Niallia hominis</name>
    <dbReference type="NCBI Taxonomy" id="3133173"/>
    <lineage>
        <taxon>Bacteria</taxon>
        <taxon>Bacillati</taxon>
        <taxon>Bacillota</taxon>
        <taxon>Bacilli</taxon>
        <taxon>Bacillales</taxon>
        <taxon>Bacillaceae</taxon>
        <taxon>Niallia</taxon>
    </lineage>
</organism>
<keyword evidence="4" id="KW-0479">Metal-binding</keyword>
<comment type="cofactor">
    <cofactor evidence="1">
        <name>[4Fe-4S] cluster</name>
        <dbReference type="ChEBI" id="CHEBI:49883"/>
    </cofactor>
</comment>
<evidence type="ECO:0000256" key="6">
    <source>
        <dbReference type="ARBA" id="ARBA00023014"/>
    </source>
</evidence>
<dbReference type="Pfam" id="PF13353">
    <property type="entry name" value="Fer4_12"/>
    <property type="match status" value="1"/>
</dbReference>
<dbReference type="PIRSF" id="PIRSF000368">
    <property type="entry name" value="NrdG"/>
    <property type="match status" value="1"/>
</dbReference>
<comment type="function">
    <text evidence="7">Activation of anaerobic ribonucleoside-triphosphate reductase under anaerobic conditions by generation of an organic free radical, using S-adenosylmethionine and reduced flavodoxin as cosubstrates to produce 5'-deoxy-adenosine.</text>
</comment>
<sequence length="162" mass="18898">MRVLSIVEDSVVDGPGLRTTIFFARCTHYCRGCHNPESWRIDGGIEMSIDEMMSQLNRNPLNDITFSGGEPMLQIRELIRLAKKCKENNKNIWCYTGFLWEELVTEFKEEFAELSIYLDVLVDGRFLIEQRDLSLLYKGSKNQRVIDCQRSLKQHKLVLYGE</sequence>
<evidence type="ECO:0000313" key="9">
    <source>
        <dbReference type="Proteomes" id="UP001465426"/>
    </source>
</evidence>
<dbReference type="NCBIfam" id="TIGR02491">
    <property type="entry name" value="NrdG"/>
    <property type="match status" value="1"/>
</dbReference>
<keyword evidence="3" id="KW-0949">S-adenosyl-L-methionine</keyword>
<dbReference type="EMBL" id="JBBMFN010000002">
    <property type="protein sequence ID" value="MEQ2464399.1"/>
    <property type="molecule type" value="Genomic_DNA"/>
</dbReference>
<gene>
    <name evidence="8" type="primary">nrdG</name>
    <name evidence="8" type="ORF">WMO63_01790</name>
</gene>
<evidence type="ECO:0000256" key="7">
    <source>
        <dbReference type="PIRNR" id="PIRNR000368"/>
    </source>
</evidence>
<evidence type="ECO:0000313" key="8">
    <source>
        <dbReference type="EMBL" id="MEQ2464399.1"/>
    </source>
</evidence>
<keyword evidence="9" id="KW-1185">Reference proteome</keyword>
<dbReference type="Gene3D" id="3.20.20.70">
    <property type="entry name" value="Aldolase class I"/>
    <property type="match status" value="1"/>
</dbReference>
<dbReference type="SFLD" id="SFLDG01063">
    <property type="entry name" value="activating_enzymes__group_1"/>
    <property type="match status" value="1"/>
</dbReference>
<evidence type="ECO:0000256" key="1">
    <source>
        <dbReference type="ARBA" id="ARBA00001966"/>
    </source>
</evidence>
<keyword evidence="7" id="KW-0560">Oxidoreductase</keyword>
<comment type="similarity">
    <text evidence="7">Belongs to the organic radical-activating enzymes family.</text>
</comment>
<dbReference type="RefSeq" id="WP_349204095.1">
    <property type="nucleotide sequence ID" value="NZ_JBBMFN010000002.1"/>
</dbReference>
<dbReference type="EC" id="1.97.1.-" evidence="7"/>
<keyword evidence="6" id="KW-0411">Iron-sulfur</keyword>
<evidence type="ECO:0000256" key="5">
    <source>
        <dbReference type="ARBA" id="ARBA00023004"/>
    </source>
</evidence>
<dbReference type="SFLD" id="SFLDF00299">
    <property type="entry name" value="anaerobic_ribonucleoside-triph"/>
    <property type="match status" value="1"/>
</dbReference>
<dbReference type="InterPro" id="IPR034457">
    <property type="entry name" value="Organic_radical-activating"/>
</dbReference>
<evidence type="ECO:0000256" key="2">
    <source>
        <dbReference type="ARBA" id="ARBA00022485"/>
    </source>
</evidence>
<dbReference type="InterPro" id="IPR058240">
    <property type="entry name" value="rSAM_sf"/>
</dbReference>
<keyword evidence="2" id="KW-0004">4Fe-4S</keyword>
<dbReference type="SFLD" id="SFLDG01066">
    <property type="entry name" value="organic_radical-activating_enz"/>
    <property type="match status" value="1"/>
</dbReference>
<protein>
    <recommendedName>
        <fullName evidence="7">Anaerobic ribonucleoside-triphosphate reductase-activating protein</fullName>
        <ecNumber evidence="7">1.97.1.-</ecNumber>
    </recommendedName>
</protein>
<keyword evidence="5" id="KW-0408">Iron</keyword>